<dbReference type="PROSITE" id="PS51186">
    <property type="entry name" value="GNAT"/>
    <property type="match status" value="1"/>
</dbReference>
<keyword evidence="2" id="KW-0012">Acyltransferase</keyword>
<dbReference type="eggNOG" id="COG0456">
    <property type="taxonomic scope" value="Bacteria"/>
</dbReference>
<name>W4HI54_9RHOB</name>
<dbReference type="InterPro" id="IPR050832">
    <property type="entry name" value="Bact_Acetyltransf"/>
</dbReference>
<dbReference type="RefSeq" id="WP_043844881.1">
    <property type="nucleotide sequence ID" value="NZ_AQQW01000007.1"/>
</dbReference>
<organism evidence="4 5">
    <name type="scientific">Roseivivax marinus</name>
    <dbReference type="NCBI Taxonomy" id="1379903"/>
    <lineage>
        <taxon>Bacteria</taxon>
        <taxon>Pseudomonadati</taxon>
        <taxon>Pseudomonadota</taxon>
        <taxon>Alphaproteobacteria</taxon>
        <taxon>Rhodobacterales</taxon>
        <taxon>Roseobacteraceae</taxon>
        <taxon>Roseivivax</taxon>
    </lineage>
</organism>
<protein>
    <submittedName>
        <fullName evidence="4">Acetyltransferase, GNAT family protein</fullName>
    </submittedName>
</protein>
<proteinExistence type="predicted"/>
<evidence type="ECO:0000313" key="5">
    <source>
        <dbReference type="Proteomes" id="UP000019063"/>
    </source>
</evidence>
<dbReference type="PANTHER" id="PTHR43877">
    <property type="entry name" value="AMINOALKYLPHOSPHONATE N-ACETYLTRANSFERASE-RELATED-RELATED"/>
    <property type="match status" value="1"/>
</dbReference>
<dbReference type="GO" id="GO:0016747">
    <property type="term" value="F:acyltransferase activity, transferring groups other than amino-acyl groups"/>
    <property type="evidence" value="ECO:0007669"/>
    <property type="project" value="InterPro"/>
</dbReference>
<reference evidence="4 5" key="1">
    <citation type="journal article" date="2014" name="Antonie Van Leeuwenhoek">
        <title>Roseivivax atlanticus sp. nov., isolated from surface seawater of the Atlantic Ocean.</title>
        <authorList>
            <person name="Li G."/>
            <person name="Lai Q."/>
            <person name="Liu X."/>
            <person name="Sun F."/>
            <person name="Shao Z."/>
        </authorList>
    </citation>
    <scope>NUCLEOTIDE SEQUENCE [LARGE SCALE GENOMIC DNA]</scope>
    <source>
        <strain evidence="4 5">22II-s10s</strain>
    </source>
</reference>
<gene>
    <name evidence="4" type="ORF">ATO8_12656</name>
</gene>
<dbReference type="InterPro" id="IPR016181">
    <property type="entry name" value="Acyl_CoA_acyltransferase"/>
</dbReference>
<dbReference type="Proteomes" id="UP000019063">
    <property type="component" value="Unassembled WGS sequence"/>
</dbReference>
<dbReference type="EMBL" id="AQQW01000007">
    <property type="protein sequence ID" value="ETW12402.1"/>
    <property type="molecule type" value="Genomic_DNA"/>
</dbReference>
<dbReference type="PANTHER" id="PTHR43877:SF2">
    <property type="entry name" value="AMINOALKYLPHOSPHONATE N-ACETYLTRANSFERASE-RELATED"/>
    <property type="match status" value="1"/>
</dbReference>
<dbReference type="InterPro" id="IPR000182">
    <property type="entry name" value="GNAT_dom"/>
</dbReference>
<dbReference type="STRING" id="1379903.ATO8_12656"/>
<dbReference type="CDD" id="cd04301">
    <property type="entry name" value="NAT_SF"/>
    <property type="match status" value="1"/>
</dbReference>
<dbReference type="AlphaFoldDB" id="W4HI54"/>
<dbReference type="OrthoDB" id="273614at2"/>
<comment type="caution">
    <text evidence="4">The sequence shown here is derived from an EMBL/GenBank/DDBJ whole genome shotgun (WGS) entry which is preliminary data.</text>
</comment>
<keyword evidence="1 4" id="KW-0808">Transferase</keyword>
<sequence>MPLVIRPVSPDLPAARALLDASHALMAALFPPDENAVLDATALAEPDVTFYGAEESGALLGCVALKRHPEFAEVKSLFVAPEARGIGLGARLLAHVEAEAAREGLPLVRLETGDKLMAASALYRRAGYRARGPFGSYRANASSVFFEKALTAPATAAQSRERP</sequence>
<evidence type="ECO:0000256" key="1">
    <source>
        <dbReference type="ARBA" id="ARBA00022679"/>
    </source>
</evidence>
<accession>W4HI54</accession>
<evidence type="ECO:0000313" key="4">
    <source>
        <dbReference type="EMBL" id="ETW12402.1"/>
    </source>
</evidence>
<dbReference type="Pfam" id="PF00583">
    <property type="entry name" value="Acetyltransf_1"/>
    <property type="match status" value="1"/>
</dbReference>
<dbReference type="SUPFAM" id="SSF55729">
    <property type="entry name" value="Acyl-CoA N-acyltransferases (Nat)"/>
    <property type="match status" value="1"/>
</dbReference>
<evidence type="ECO:0000256" key="2">
    <source>
        <dbReference type="ARBA" id="ARBA00023315"/>
    </source>
</evidence>
<feature type="domain" description="N-acetyltransferase" evidence="3">
    <location>
        <begin position="3"/>
        <end position="153"/>
    </location>
</feature>
<keyword evidence="5" id="KW-1185">Reference proteome</keyword>
<dbReference type="Gene3D" id="3.40.630.30">
    <property type="match status" value="1"/>
</dbReference>
<evidence type="ECO:0000259" key="3">
    <source>
        <dbReference type="PROSITE" id="PS51186"/>
    </source>
</evidence>